<proteinExistence type="inferred from homology"/>
<keyword evidence="7" id="KW-1185">Reference proteome</keyword>
<dbReference type="CDD" id="cd00340">
    <property type="entry name" value="GSH_Peroxidase"/>
    <property type="match status" value="1"/>
</dbReference>
<evidence type="ECO:0000313" key="6">
    <source>
        <dbReference type="EMBL" id="MFD1068283.1"/>
    </source>
</evidence>
<dbReference type="PROSITE" id="PS00763">
    <property type="entry name" value="GLUTATHIONE_PEROXID_2"/>
    <property type="match status" value="1"/>
</dbReference>
<organism evidence="6 7">
    <name type="scientific">Oceanobacillus locisalsi</name>
    <dbReference type="NCBI Taxonomy" id="546107"/>
    <lineage>
        <taxon>Bacteria</taxon>
        <taxon>Bacillati</taxon>
        <taxon>Bacillota</taxon>
        <taxon>Bacilli</taxon>
        <taxon>Bacillales</taxon>
        <taxon>Bacillaceae</taxon>
        <taxon>Oceanobacillus</taxon>
    </lineage>
</organism>
<comment type="caution">
    <text evidence="6">The sequence shown here is derived from an EMBL/GenBank/DDBJ whole genome shotgun (WGS) entry which is preliminary data.</text>
</comment>
<dbReference type="PROSITE" id="PS51352">
    <property type="entry name" value="THIOREDOXIN_2"/>
    <property type="match status" value="1"/>
</dbReference>
<dbReference type="GO" id="GO:0004601">
    <property type="term" value="F:peroxidase activity"/>
    <property type="evidence" value="ECO:0007669"/>
    <property type="project" value="UniProtKB-KW"/>
</dbReference>
<dbReference type="PROSITE" id="PS00460">
    <property type="entry name" value="GLUTATHIONE_PEROXID_1"/>
    <property type="match status" value="1"/>
</dbReference>
<reference evidence="7" key="1">
    <citation type="journal article" date="2019" name="Int. J. Syst. Evol. Microbiol.">
        <title>The Global Catalogue of Microorganisms (GCM) 10K type strain sequencing project: providing services to taxonomists for standard genome sequencing and annotation.</title>
        <authorList>
            <consortium name="The Broad Institute Genomics Platform"/>
            <consortium name="The Broad Institute Genome Sequencing Center for Infectious Disease"/>
            <person name="Wu L."/>
            <person name="Ma J."/>
        </authorList>
    </citation>
    <scope>NUCLEOTIDE SEQUENCE [LARGE SCALE GENOMIC DNA]</scope>
    <source>
        <strain evidence="7">CCUG 56608</strain>
    </source>
</reference>
<dbReference type="PROSITE" id="PS51355">
    <property type="entry name" value="GLUTATHIONE_PEROXID_3"/>
    <property type="match status" value="1"/>
</dbReference>
<sequence>MTTIYDFSAQTIDGEEKQLSDYKGKVLLIVNTASKCGFTPQFEGLQKLYDQYKEEGFEILGFPCNQFGYQDPGSEEEIQDFCKANYGVTFQMFSKVNVKGQDIHPLFNFLTSEQKGILGEQIKWNFTKFLIDTDGKVAKRFGPQKNPDTIEKDIEALLH</sequence>
<evidence type="ECO:0000256" key="4">
    <source>
        <dbReference type="RuleBase" id="RU000499"/>
    </source>
</evidence>
<dbReference type="RefSeq" id="WP_379594632.1">
    <property type="nucleotide sequence ID" value="NZ_JBHTKK010000050.1"/>
</dbReference>
<dbReference type="InterPro" id="IPR029760">
    <property type="entry name" value="GPX_CS"/>
</dbReference>
<keyword evidence="3 4" id="KW-0560">Oxidoreductase</keyword>
<dbReference type="InterPro" id="IPR000889">
    <property type="entry name" value="Glutathione_peroxidase"/>
</dbReference>
<evidence type="ECO:0000313" key="7">
    <source>
        <dbReference type="Proteomes" id="UP001597041"/>
    </source>
</evidence>
<dbReference type="PRINTS" id="PR01011">
    <property type="entry name" value="GLUTPROXDASE"/>
</dbReference>
<keyword evidence="2 4" id="KW-0575">Peroxidase</keyword>
<dbReference type="InterPro" id="IPR013766">
    <property type="entry name" value="Thioredoxin_domain"/>
</dbReference>
<dbReference type="PANTHER" id="PTHR11592:SF78">
    <property type="entry name" value="GLUTATHIONE PEROXIDASE"/>
    <property type="match status" value="1"/>
</dbReference>
<feature type="domain" description="Thioredoxin" evidence="5">
    <location>
        <begin position="1"/>
        <end position="159"/>
    </location>
</feature>
<accession>A0ABW3NMA1</accession>
<evidence type="ECO:0000259" key="5">
    <source>
        <dbReference type="PROSITE" id="PS51352"/>
    </source>
</evidence>
<dbReference type="PANTHER" id="PTHR11592">
    <property type="entry name" value="GLUTATHIONE PEROXIDASE"/>
    <property type="match status" value="1"/>
</dbReference>
<dbReference type="InterPro" id="IPR036249">
    <property type="entry name" value="Thioredoxin-like_sf"/>
</dbReference>
<comment type="similarity">
    <text evidence="1 4">Belongs to the glutathione peroxidase family.</text>
</comment>
<dbReference type="PIRSF" id="PIRSF000303">
    <property type="entry name" value="Glutathion_perox"/>
    <property type="match status" value="1"/>
</dbReference>
<dbReference type="Pfam" id="PF00255">
    <property type="entry name" value="GSHPx"/>
    <property type="match status" value="1"/>
</dbReference>
<dbReference type="Proteomes" id="UP001597041">
    <property type="component" value="Unassembled WGS sequence"/>
</dbReference>
<dbReference type="EMBL" id="JBHTKK010000050">
    <property type="protein sequence ID" value="MFD1068283.1"/>
    <property type="molecule type" value="Genomic_DNA"/>
</dbReference>
<dbReference type="Gene3D" id="3.40.30.10">
    <property type="entry name" value="Glutaredoxin"/>
    <property type="match status" value="1"/>
</dbReference>
<name>A0ABW3NMA1_9BACI</name>
<protein>
    <recommendedName>
        <fullName evidence="4">Glutathione peroxidase</fullName>
    </recommendedName>
</protein>
<gene>
    <name evidence="6" type="ORF">ACFQ19_20115</name>
</gene>
<dbReference type="SUPFAM" id="SSF52833">
    <property type="entry name" value="Thioredoxin-like"/>
    <property type="match status" value="1"/>
</dbReference>
<dbReference type="InterPro" id="IPR029759">
    <property type="entry name" value="GPX_AS"/>
</dbReference>
<evidence type="ECO:0000256" key="3">
    <source>
        <dbReference type="ARBA" id="ARBA00023002"/>
    </source>
</evidence>
<evidence type="ECO:0000256" key="2">
    <source>
        <dbReference type="ARBA" id="ARBA00022559"/>
    </source>
</evidence>
<evidence type="ECO:0000256" key="1">
    <source>
        <dbReference type="ARBA" id="ARBA00006926"/>
    </source>
</evidence>